<dbReference type="GO" id="GO:0004016">
    <property type="term" value="F:adenylate cyclase activity"/>
    <property type="evidence" value="ECO:0007669"/>
    <property type="project" value="UniProtKB-ARBA"/>
</dbReference>
<dbReference type="CDD" id="cd07302">
    <property type="entry name" value="CHD"/>
    <property type="match status" value="1"/>
</dbReference>
<feature type="domain" description="Guanylate cyclase" evidence="2">
    <location>
        <begin position="135"/>
        <end position="184"/>
    </location>
</feature>
<feature type="transmembrane region" description="Helical" evidence="1">
    <location>
        <begin position="69"/>
        <end position="88"/>
    </location>
</feature>
<dbReference type="SUPFAM" id="SSF55073">
    <property type="entry name" value="Nucleotide cyclase"/>
    <property type="match status" value="1"/>
</dbReference>
<feature type="transmembrane region" description="Helical" evidence="1">
    <location>
        <begin position="12"/>
        <end position="30"/>
    </location>
</feature>
<dbReference type="EMBL" id="JAICBX010000001">
    <property type="protein sequence ID" value="MBW8636713.1"/>
    <property type="molecule type" value="Genomic_DNA"/>
</dbReference>
<keyword evidence="1" id="KW-0472">Membrane</keyword>
<gene>
    <name evidence="3" type="ORF">K1W69_05890</name>
</gene>
<dbReference type="PANTHER" id="PTHR43081">
    <property type="entry name" value="ADENYLATE CYCLASE, TERMINAL-DIFFERENTIATION SPECIFIC-RELATED"/>
    <property type="match status" value="1"/>
</dbReference>
<accession>A0AAE3D0H4</accession>
<dbReference type="GO" id="GO:0006171">
    <property type="term" value="P:cAMP biosynthetic process"/>
    <property type="evidence" value="ECO:0007669"/>
    <property type="project" value="TreeGrafter"/>
</dbReference>
<dbReference type="Gene3D" id="3.30.70.1230">
    <property type="entry name" value="Nucleotide cyclase"/>
    <property type="match status" value="2"/>
</dbReference>
<sequence>MTMSLSRSPQIVAFAGFASIAAWSGTYLWVASQPESVARTSIRAIQCGFGPDTVISNYPDPNVVSLTTLQWQVIFLLPVTTIMILTVLRSRRLVSRMVSAEAQRGALSRYFTPDIVRELTSNEGSLDQPARIPAAVLFADLAGFTRLSENLAPKELIELLSEFHGKLARITFSHGGTVENYIGEVLAGNIGEKRRLEYTVLGDTVNVASGLERLTREINASIVVSEELVRAAMENDARPDELVDNLRIVGERPVRGRRQPIRIWPNSEFE</sequence>
<comment type="caution">
    <text evidence="3">The sequence shown here is derived from an EMBL/GenBank/DDBJ whole genome shotgun (WGS) entry which is preliminary data.</text>
</comment>
<evidence type="ECO:0000256" key="1">
    <source>
        <dbReference type="SAM" id="Phobius"/>
    </source>
</evidence>
<organism evidence="3 4">
    <name type="scientific">Flavimaribacter sediminis</name>
    <dbReference type="NCBI Taxonomy" id="2865987"/>
    <lineage>
        <taxon>Bacteria</taxon>
        <taxon>Pseudomonadati</taxon>
        <taxon>Pseudomonadota</taxon>
        <taxon>Alphaproteobacteria</taxon>
        <taxon>Hyphomicrobiales</taxon>
        <taxon>Rhizobiaceae</taxon>
        <taxon>Flavimaribacter</taxon>
    </lineage>
</organism>
<evidence type="ECO:0000259" key="2">
    <source>
        <dbReference type="PROSITE" id="PS50125"/>
    </source>
</evidence>
<dbReference type="Proteomes" id="UP001196509">
    <property type="component" value="Unassembled WGS sequence"/>
</dbReference>
<dbReference type="PROSITE" id="PS50125">
    <property type="entry name" value="GUANYLATE_CYCLASE_2"/>
    <property type="match status" value="2"/>
</dbReference>
<evidence type="ECO:0000313" key="4">
    <source>
        <dbReference type="Proteomes" id="UP001196509"/>
    </source>
</evidence>
<keyword evidence="1" id="KW-0812">Transmembrane</keyword>
<reference evidence="3" key="1">
    <citation type="submission" date="2021-08" db="EMBL/GenBank/DDBJ databases">
        <title>Hoeflea bacterium WL0058 sp. nov., isolated from the sediment.</title>
        <authorList>
            <person name="Wang L."/>
            <person name="Zhang D."/>
        </authorList>
    </citation>
    <scope>NUCLEOTIDE SEQUENCE</scope>
    <source>
        <strain evidence="3">WL0058</strain>
    </source>
</reference>
<dbReference type="AlphaFoldDB" id="A0AAE3D0H4"/>
<protein>
    <submittedName>
        <fullName evidence="3">Adenylate/guanylate cyclase domain-containing protein</fullName>
    </submittedName>
</protein>
<dbReference type="InterPro" id="IPR001054">
    <property type="entry name" value="A/G_cyclase"/>
</dbReference>
<evidence type="ECO:0000313" key="3">
    <source>
        <dbReference type="EMBL" id="MBW8636713.1"/>
    </source>
</evidence>
<dbReference type="InterPro" id="IPR050697">
    <property type="entry name" value="Adenylyl/Guanylyl_Cyclase_3/4"/>
</dbReference>
<feature type="domain" description="Guanylate cyclase" evidence="2">
    <location>
        <begin position="185"/>
        <end position="212"/>
    </location>
</feature>
<keyword evidence="1" id="KW-1133">Transmembrane helix</keyword>
<dbReference type="GO" id="GO:0035556">
    <property type="term" value="P:intracellular signal transduction"/>
    <property type="evidence" value="ECO:0007669"/>
    <property type="project" value="InterPro"/>
</dbReference>
<name>A0AAE3D0H4_9HYPH</name>
<dbReference type="InterPro" id="IPR029787">
    <property type="entry name" value="Nucleotide_cyclase"/>
</dbReference>
<keyword evidence="4" id="KW-1185">Reference proteome</keyword>
<dbReference type="PANTHER" id="PTHR43081:SF20">
    <property type="entry name" value="TWO-COMPONENT RESPONSE REGULATOR"/>
    <property type="match status" value="1"/>
</dbReference>
<proteinExistence type="predicted"/>